<comment type="catalytic activity">
    <reaction evidence="7">
        <text>a monosaccharide 1-phosphate + UTP + H(+) = a UDP-monosaccharide + diphosphate</text>
        <dbReference type="Rhea" id="RHEA:13205"/>
        <dbReference type="ChEBI" id="CHEBI:15378"/>
        <dbReference type="ChEBI" id="CHEBI:33019"/>
        <dbReference type="ChEBI" id="CHEBI:46398"/>
        <dbReference type="ChEBI" id="CHEBI:140358"/>
        <dbReference type="ChEBI" id="CHEBI:140359"/>
        <dbReference type="EC" id="2.7.7.64"/>
    </reaction>
</comment>
<comment type="cofactor">
    <cofactor evidence="2">
        <name>Mg(2+)</name>
        <dbReference type="ChEBI" id="CHEBI:18420"/>
    </cofactor>
</comment>
<dbReference type="PANTHER" id="PTHR11952:SF9">
    <property type="entry name" value="UDP-SUGAR PYROPHOSPHORYLASE"/>
    <property type="match status" value="1"/>
</dbReference>
<evidence type="ECO:0000256" key="8">
    <source>
        <dbReference type="SAM" id="MobiDB-lite"/>
    </source>
</evidence>
<feature type="compositionally biased region" description="Low complexity" evidence="8">
    <location>
        <begin position="50"/>
        <end position="63"/>
    </location>
</feature>
<evidence type="ECO:0000256" key="1">
    <source>
        <dbReference type="ARBA" id="ARBA00001936"/>
    </source>
</evidence>
<evidence type="ECO:0000313" key="10">
    <source>
        <dbReference type="Proteomes" id="UP001165065"/>
    </source>
</evidence>
<evidence type="ECO:0000256" key="5">
    <source>
        <dbReference type="ARBA" id="ARBA00038047"/>
    </source>
</evidence>
<comment type="similarity">
    <text evidence="5">Belongs to the USP family.</text>
</comment>
<feature type="region of interest" description="Disordered" evidence="8">
    <location>
        <begin position="1"/>
        <end position="112"/>
    </location>
</feature>
<protein>
    <recommendedName>
        <fullName evidence="6">UTP-monosaccharide-1-phosphate uridylyltransferase</fullName>
        <ecNumber evidence="6">2.7.7.64</ecNumber>
    </recommendedName>
</protein>
<keyword evidence="3" id="KW-0808">Transferase</keyword>
<dbReference type="AlphaFoldDB" id="A0A9W7L543"/>
<gene>
    <name evidence="9" type="ORF">TrCOL_g2320</name>
</gene>
<feature type="compositionally biased region" description="Low complexity" evidence="8">
    <location>
        <begin position="84"/>
        <end position="102"/>
    </location>
</feature>
<reference evidence="10" key="1">
    <citation type="journal article" date="2023" name="Commun. Biol.">
        <title>Genome analysis of Parmales, the sister group of diatoms, reveals the evolutionary specialization of diatoms from phago-mixotrophs to photoautotrophs.</title>
        <authorList>
            <person name="Ban H."/>
            <person name="Sato S."/>
            <person name="Yoshikawa S."/>
            <person name="Yamada K."/>
            <person name="Nakamura Y."/>
            <person name="Ichinomiya M."/>
            <person name="Sato N."/>
            <person name="Blanc-Mathieu R."/>
            <person name="Endo H."/>
            <person name="Kuwata A."/>
            <person name="Ogata H."/>
        </authorList>
    </citation>
    <scope>NUCLEOTIDE SEQUENCE [LARGE SCALE GENOMIC DNA]</scope>
</reference>
<organism evidence="9 10">
    <name type="scientific">Triparma columacea</name>
    <dbReference type="NCBI Taxonomy" id="722753"/>
    <lineage>
        <taxon>Eukaryota</taxon>
        <taxon>Sar</taxon>
        <taxon>Stramenopiles</taxon>
        <taxon>Ochrophyta</taxon>
        <taxon>Bolidophyceae</taxon>
        <taxon>Parmales</taxon>
        <taxon>Triparmaceae</taxon>
        <taxon>Triparma</taxon>
    </lineage>
</organism>
<proteinExistence type="inferred from homology"/>
<dbReference type="InterPro" id="IPR029044">
    <property type="entry name" value="Nucleotide-diphossugar_trans"/>
</dbReference>
<evidence type="ECO:0000256" key="6">
    <source>
        <dbReference type="ARBA" id="ARBA00039080"/>
    </source>
</evidence>
<feature type="compositionally biased region" description="Basic residues" evidence="8">
    <location>
        <begin position="12"/>
        <end position="23"/>
    </location>
</feature>
<dbReference type="GO" id="GO:0051748">
    <property type="term" value="F:UTP-monosaccharide-1-phosphate uridylyltransferase activity"/>
    <property type="evidence" value="ECO:0007669"/>
    <property type="project" value="UniProtKB-EC"/>
</dbReference>
<sequence>MAPYPQKINMGKNKKRNKSKSNAKARASSSAPNPVAVDAPPATEAPVDETTTVTSTSDDTAAVVEKPKDAELAAAEVPASEVKTSTADSSDPAADSSTPAPDNSTPTPAPESYSFTHAKSFLSPAAYDLACKLQADNQGHLFSHWVEGSDDDKKTAMMDQLLKLHESYPLPDGLLSYTANARSLLAISKEGKNPLAGWVPSVPQGEVLEVGTPSYDAMEKSGLPLLASTGFVLVAGGLGERLGYGGIKVGLPTETCTETCYLQYYIETILAIQAKYGEKGRNLELAIMVSDDTHDKTVELLEDNAYFGMNKANLTLMKQEKVAAIASNEGAIAQDSSDLWSIDSKPHGHGDVHSLMHSKGVAQKWTDAGFTHVVFFQDTNGLGFHTLAASLGVSKTLGLVMNSLAIPRKAKQAVGAVCKLENKDTSEVRTINVEYNQLDPLLRDTVSKDGDVNDEKTGFSPYPGNINQLIFSLKEYNDNLKLTSGVMAEFVNPKYADSEKTVFKKPTRLECMMQDYPMVLKGDDAKKVGFTSVAADMCFSPVKNATSDGVAKQQSGTHPAVAFSGESDQYNAVAKIMRSIGCNLEDGEVKEFLGIKMPAGPKVVISPFVCPQPADYKAAFPSPGDVTISGKSVLIIEGKGSVVIKSLKLDGTLVIEADEAKGELVVDGLDVVNEGWTEKESKGDAPEWTKMRGYTMEKKETCTFGHNGLKGDFKEVEKEAEKKVEEPVKEAAKEPVKTDEIAKTEEVKVEGVEIGSGEATDCGCVVC</sequence>
<keyword evidence="10" id="KW-1185">Reference proteome</keyword>
<dbReference type="InterPro" id="IPR039741">
    <property type="entry name" value="UDP-sugar_pyrophosphorylase"/>
</dbReference>
<keyword evidence="4" id="KW-0548">Nucleotidyltransferase</keyword>
<dbReference type="EMBL" id="BRYA01000026">
    <property type="protein sequence ID" value="GMI33038.1"/>
    <property type="molecule type" value="Genomic_DNA"/>
</dbReference>
<evidence type="ECO:0000256" key="2">
    <source>
        <dbReference type="ARBA" id="ARBA00001946"/>
    </source>
</evidence>
<dbReference type="Gene3D" id="3.90.550.10">
    <property type="entry name" value="Spore Coat Polysaccharide Biosynthesis Protein SpsA, Chain A"/>
    <property type="match status" value="1"/>
</dbReference>
<dbReference type="InterPro" id="IPR002618">
    <property type="entry name" value="UDPGP_fam"/>
</dbReference>
<dbReference type="EC" id="2.7.7.64" evidence="6"/>
<name>A0A9W7L543_9STRA</name>
<dbReference type="SUPFAM" id="SSF53448">
    <property type="entry name" value="Nucleotide-diphospho-sugar transferases"/>
    <property type="match status" value="1"/>
</dbReference>
<accession>A0A9W7L543</accession>
<evidence type="ECO:0000256" key="4">
    <source>
        <dbReference type="ARBA" id="ARBA00022695"/>
    </source>
</evidence>
<feature type="compositionally biased region" description="Low complexity" evidence="8">
    <location>
        <begin position="24"/>
        <end position="42"/>
    </location>
</feature>
<dbReference type="Gene3D" id="2.160.10.30">
    <property type="match status" value="1"/>
</dbReference>
<dbReference type="Pfam" id="PF01704">
    <property type="entry name" value="UDPGP"/>
    <property type="match status" value="1"/>
</dbReference>
<dbReference type="PANTHER" id="PTHR11952">
    <property type="entry name" value="UDP- GLUCOSE PYROPHOSPHORYLASE"/>
    <property type="match status" value="1"/>
</dbReference>
<dbReference type="GO" id="GO:0003977">
    <property type="term" value="F:UDP-N-acetylglucosamine diphosphorylase activity"/>
    <property type="evidence" value="ECO:0007669"/>
    <property type="project" value="TreeGrafter"/>
</dbReference>
<comment type="cofactor">
    <cofactor evidence="1">
        <name>Mn(2+)</name>
        <dbReference type="ChEBI" id="CHEBI:29035"/>
    </cofactor>
</comment>
<comment type="caution">
    <text evidence="9">The sequence shown here is derived from an EMBL/GenBank/DDBJ whole genome shotgun (WGS) entry which is preliminary data.</text>
</comment>
<dbReference type="Proteomes" id="UP001165065">
    <property type="component" value="Unassembled WGS sequence"/>
</dbReference>
<dbReference type="OrthoDB" id="532420at2759"/>
<dbReference type="GO" id="GO:0006048">
    <property type="term" value="P:UDP-N-acetylglucosamine biosynthetic process"/>
    <property type="evidence" value="ECO:0007669"/>
    <property type="project" value="TreeGrafter"/>
</dbReference>
<evidence type="ECO:0000313" key="9">
    <source>
        <dbReference type="EMBL" id="GMI33038.1"/>
    </source>
</evidence>
<evidence type="ECO:0000256" key="7">
    <source>
        <dbReference type="ARBA" id="ARBA00048259"/>
    </source>
</evidence>
<evidence type="ECO:0000256" key="3">
    <source>
        <dbReference type="ARBA" id="ARBA00022679"/>
    </source>
</evidence>